<accession>A0ABU3K9N5</accession>
<reference evidence="2 3" key="1">
    <citation type="journal article" date="2023" name="ISME J.">
        <title>Cultivation and genomic characterization of novel and ubiquitous marine nitrite-oxidizing bacteria from the Nitrospirales.</title>
        <authorList>
            <person name="Mueller A.J."/>
            <person name="Daebeler A."/>
            <person name="Herbold C.W."/>
            <person name="Kirkegaard R.H."/>
            <person name="Daims H."/>
        </authorList>
    </citation>
    <scope>NUCLEOTIDE SEQUENCE [LARGE SCALE GENOMIC DNA]</scope>
    <source>
        <strain evidence="2 3">EB</strain>
    </source>
</reference>
<dbReference type="RefSeq" id="WP_313833616.1">
    <property type="nucleotide sequence ID" value="NZ_JAQOUE010000001.1"/>
</dbReference>
<proteinExistence type="predicted"/>
<evidence type="ECO:0000256" key="1">
    <source>
        <dbReference type="SAM" id="MobiDB-lite"/>
    </source>
</evidence>
<organism evidence="2 3">
    <name type="scientific">Candidatus Nitronereus thalassa</name>
    <dbReference type="NCBI Taxonomy" id="3020898"/>
    <lineage>
        <taxon>Bacteria</taxon>
        <taxon>Pseudomonadati</taxon>
        <taxon>Nitrospirota</taxon>
        <taxon>Nitrospiria</taxon>
        <taxon>Nitrospirales</taxon>
        <taxon>Nitrospiraceae</taxon>
        <taxon>Candidatus Nitronereus</taxon>
    </lineage>
</organism>
<keyword evidence="3" id="KW-1185">Reference proteome</keyword>
<gene>
    <name evidence="2" type="ORF">PPG34_12245</name>
</gene>
<evidence type="ECO:0000313" key="2">
    <source>
        <dbReference type="EMBL" id="MDT7043122.1"/>
    </source>
</evidence>
<evidence type="ECO:0000313" key="3">
    <source>
        <dbReference type="Proteomes" id="UP001250932"/>
    </source>
</evidence>
<sequence length="158" mass="17220">MVVIWALAGCTSVGDRHIPETSQMDFGLTYPSHLDSVHIGKTTKDEVKKMFGNPRDLQVASDSQGARESWAYAKADPPLHPLQYVPIFGVLALPPDQFGHSFSMSFSAEGLVDSVGIQEFQPYEDGGAPGQTIAGASPVHPYGSHNPLTHHWHQDTLR</sequence>
<dbReference type="EMBL" id="JAQOUE010000001">
    <property type="protein sequence ID" value="MDT7043122.1"/>
    <property type="molecule type" value="Genomic_DNA"/>
</dbReference>
<comment type="caution">
    <text evidence="2">The sequence shown here is derived from an EMBL/GenBank/DDBJ whole genome shotgun (WGS) entry which is preliminary data.</text>
</comment>
<evidence type="ECO:0008006" key="4">
    <source>
        <dbReference type="Google" id="ProtNLM"/>
    </source>
</evidence>
<protein>
    <recommendedName>
        <fullName evidence="4">Lipoprotein</fullName>
    </recommendedName>
</protein>
<feature type="region of interest" description="Disordered" evidence="1">
    <location>
        <begin position="125"/>
        <end position="158"/>
    </location>
</feature>
<name>A0ABU3K9N5_9BACT</name>
<dbReference type="Proteomes" id="UP001250932">
    <property type="component" value="Unassembled WGS sequence"/>
</dbReference>